<proteinExistence type="predicted"/>
<keyword evidence="3" id="KW-1185">Reference proteome</keyword>
<keyword evidence="2" id="KW-0347">Helicase</keyword>
<evidence type="ECO:0000313" key="2">
    <source>
        <dbReference type="EMBL" id="STY28364.1"/>
    </source>
</evidence>
<dbReference type="Proteomes" id="UP000255297">
    <property type="component" value="Unassembled WGS sequence"/>
</dbReference>
<protein>
    <submittedName>
        <fullName evidence="2">Replicative DNA helicase</fullName>
    </submittedName>
</protein>
<sequence length="267" mass="30693">MMSFSKSIPSITSLKLSAKKIASTKNIPLSQALDLVANEYGFTHWSLLHKYFKSVRMNNVESIWKSFLPGEMLLLSAAEGAGKLSFALNLALYAAQIKLPVKYYSMHVNASFIFERLNKISCQNLECDLQQDQYMEVEEKCFDQNTLIEKIKKDKPGSLLIIDYLQAIVSHGEIDPYHDFVRELKLIAQQHTLRVLILSQVNQEVNLESLEYIAGGGSISRHFAHVIHIEPQQREIESEREVVLVKSIHYQKQKSLLQFNKENYRFV</sequence>
<dbReference type="GO" id="GO:0005524">
    <property type="term" value="F:ATP binding"/>
    <property type="evidence" value="ECO:0007669"/>
    <property type="project" value="InterPro"/>
</dbReference>
<dbReference type="RefSeq" id="WP_162173971.1">
    <property type="nucleotide sequence ID" value="NZ_CAAAIS010000002.1"/>
</dbReference>
<name>A0A378LNN1_9GAMM</name>
<dbReference type="GO" id="GO:0006260">
    <property type="term" value="P:DNA replication"/>
    <property type="evidence" value="ECO:0007669"/>
    <property type="project" value="InterPro"/>
</dbReference>
<dbReference type="EMBL" id="UGPB01000001">
    <property type="protein sequence ID" value="STY28364.1"/>
    <property type="molecule type" value="Genomic_DNA"/>
</dbReference>
<dbReference type="GO" id="GO:0003678">
    <property type="term" value="F:DNA helicase activity"/>
    <property type="evidence" value="ECO:0007669"/>
    <property type="project" value="InterPro"/>
</dbReference>
<dbReference type="InterPro" id="IPR007694">
    <property type="entry name" value="DNA_helicase_DnaB-like_C"/>
</dbReference>
<keyword evidence="2" id="KW-0547">Nucleotide-binding</keyword>
<keyword evidence="2" id="KW-0378">Hydrolase</keyword>
<dbReference type="Gene3D" id="3.40.50.300">
    <property type="entry name" value="P-loop containing nucleotide triphosphate hydrolases"/>
    <property type="match status" value="1"/>
</dbReference>
<dbReference type="InterPro" id="IPR027417">
    <property type="entry name" value="P-loop_NTPase"/>
</dbReference>
<dbReference type="SUPFAM" id="SSF52540">
    <property type="entry name" value="P-loop containing nucleoside triphosphate hydrolases"/>
    <property type="match status" value="1"/>
</dbReference>
<keyword evidence="2" id="KW-0067">ATP-binding</keyword>
<evidence type="ECO:0000259" key="1">
    <source>
        <dbReference type="Pfam" id="PF03796"/>
    </source>
</evidence>
<organism evidence="2 3">
    <name type="scientific">Legionella wadsworthii</name>
    <dbReference type="NCBI Taxonomy" id="28088"/>
    <lineage>
        <taxon>Bacteria</taxon>
        <taxon>Pseudomonadati</taxon>
        <taxon>Pseudomonadota</taxon>
        <taxon>Gammaproteobacteria</taxon>
        <taxon>Legionellales</taxon>
        <taxon>Legionellaceae</taxon>
        <taxon>Legionella</taxon>
    </lineage>
</organism>
<feature type="domain" description="SF4 helicase" evidence="1">
    <location>
        <begin position="58"/>
        <end position="266"/>
    </location>
</feature>
<reference evidence="2 3" key="1">
    <citation type="submission" date="2018-06" db="EMBL/GenBank/DDBJ databases">
        <authorList>
            <consortium name="Pathogen Informatics"/>
            <person name="Doyle S."/>
        </authorList>
    </citation>
    <scope>NUCLEOTIDE SEQUENCE [LARGE SCALE GENOMIC DNA]</scope>
    <source>
        <strain evidence="2 3">NCTC11532</strain>
    </source>
</reference>
<dbReference type="Pfam" id="PF03796">
    <property type="entry name" value="DnaB_C"/>
    <property type="match status" value="1"/>
</dbReference>
<dbReference type="AlphaFoldDB" id="A0A378LNN1"/>
<evidence type="ECO:0000313" key="3">
    <source>
        <dbReference type="Proteomes" id="UP000255297"/>
    </source>
</evidence>
<accession>A0A378LNN1</accession>
<gene>
    <name evidence="2" type="ORF">NCTC11532_00534</name>
</gene>
<dbReference type="STRING" id="1122170.GCA_000701265_02143"/>